<dbReference type="Proteomes" id="UP000663814">
    <property type="component" value="Unassembled WGS sequence"/>
</dbReference>
<accession>A0ABS7X6E8</accession>
<name>A0ABS7X6E8_9GAMM</name>
<protein>
    <submittedName>
        <fullName evidence="1">Uncharacterized protein</fullName>
    </submittedName>
</protein>
<sequence length="124" mass="13385">MLETAERLIISEIGDYAASLPGGPVTAADAAQLQQELIARVQRVFADVKAQFTPTFIGVDLASGTDKTVEVTIAPQSLQKYHTHMVALLIDNGVVTQPAQIFILQNALNTYLYQQKAGANETAR</sequence>
<keyword evidence="2" id="KW-1185">Reference proteome</keyword>
<dbReference type="RefSeq" id="WP_205310648.1">
    <property type="nucleotide sequence ID" value="NZ_JAERPS020000001.1"/>
</dbReference>
<proteinExistence type="predicted"/>
<dbReference type="EMBL" id="JAERPS020000001">
    <property type="protein sequence ID" value="MBZ9610769.1"/>
    <property type="molecule type" value="Genomic_DNA"/>
</dbReference>
<organism evidence="1 2">
    <name type="scientific">Rheinheimera maricola</name>
    <dbReference type="NCBI Taxonomy" id="2793282"/>
    <lineage>
        <taxon>Bacteria</taxon>
        <taxon>Pseudomonadati</taxon>
        <taxon>Pseudomonadota</taxon>
        <taxon>Gammaproteobacteria</taxon>
        <taxon>Chromatiales</taxon>
        <taxon>Chromatiaceae</taxon>
        <taxon>Rheinheimera</taxon>
    </lineage>
</organism>
<reference evidence="1 2" key="1">
    <citation type="submission" date="2021-08" db="EMBL/GenBank/DDBJ databases">
        <title>Rheinheimera aquimaris sp. nov., isolated from seawater of the East Sea in Korea.</title>
        <authorList>
            <person name="Kim K.H."/>
            <person name="Wenting R."/>
            <person name="Kim K.R."/>
            <person name="Jeon C.O."/>
        </authorList>
    </citation>
    <scope>NUCLEOTIDE SEQUENCE [LARGE SCALE GENOMIC DNA]</scope>
    <source>
        <strain evidence="1 2">MA-13</strain>
    </source>
</reference>
<evidence type="ECO:0000313" key="2">
    <source>
        <dbReference type="Proteomes" id="UP000663814"/>
    </source>
</evidence>
<evidence type="ECO:0000313" key="1">
    <source>
        <dbReference type="EMBL" id="MBZ9610769.1"/>
    </source>
</evidence>
<gene>
    <name evidence="1" type="ORF">I4W93_004095</name>
</gene>
<comment type="caution">
    <text evidence="1">The sequence shown here is derived from an EMBL/GenBank/DDBJ whole genome shotgun (WGS) entry which is preliminary data.</text>
</comment>